<dbReference type="Proteomes" id="UP000692954">
    <property type="component" value="Unassembled WGS sequence"/>
</dbReference>
<evidence type="ECO:0000256" key="1">
    <source>
        <dbReference type="SAM" id="Coils"/>
    </source>
</evidence>
<accession>A0A8S1NTB1</accession>
<feature type="coiled-coil region" evidence="1">
    <location>
        <begin position="197"/>
        <end position="231"/>
    </location>
</feature>
<reference evidence="2" key="1">
    <citation type="submission" date="2021-01" db="EMBL/GenBank/DDBJ databases">
        <authorList>
            <consortium name="Genoscope - CEA"/>
            <person name="William W."/>
        </authorList>
    </citation>
    <scope>NUCLEOTIDE SEQUENCE</scope>
</reference>
<sequence>MHSKQSQLFQTGTDSLKREIQEAYVFQIKKQNSNEDSLIGENIKKLTHEVATIIQPIVIKQNDKAIQCEDRNYDLMNSLLKLKDKSIEEYQRQILSFKNMIIQIDHQKKKLLDILEKQDPLNTNQIGINSQNTEKLSYKQMISKSQQTEIDFGIKYTQNQVNSQIISQKFNSKSIQTESKFYTEINMLDQDEIHQEIEQYKVILREYDLENRKLKQQIQQLQQSKTQINKDTQTVINHVEQVTQIDDEIKTEFDKIIQEFNQNKNLLIQINKQYNQQTKELDILRKQYDSILSDYYFIQSENKVYDKTINQLNDEIEQLRLELQTKDQSISSADTLTSPNDSLRSYKKKGSQFKLNFINSTYFNPQNIDELILVQQENQILIVKISELKSQLLEVQRNQKNMIEEINQKDDLINFQQQELQKYQNDQKDYQRRMENLQQFEQYLLQKENQYQFEMQSLQQQMNVLNQENGSLKIINQTLHKQLDKYQIKRVLQLSK</sequence>
<evidence type="ECO:0000313" key="3">
    <source>
        <dbReference type="Proteomes" id="UP000692954"/>
    </source>
</evidence>
<feature type="coiled-coil region" evidence="1">
    <location>
        <begin position="257"/>
        <end position="329"/>
    </location>
</feature>
<evidence type="ECO:0000313" key="2">
    <source>
        <dbReference type="EMBL" id="CAD8092595.1"/>
    </source>
</evidence>
<comment type="caution">
    <text evidence="2">The sequence shown here is derived from an EMBL/GenBank/DDBJ whole genome shotgun (WGS) entry which is preliminary data.</text>
</comment>
<keyword evidence="3" id="KW-1185">Reference proteome</keyword>
<gene>
    <name evidence="2" type="ORF">PSON_ATCC_30995.1.T0590152</name>
</gene>
<organism evidence="2 3">
    <name type="scientific">Paramecium sonneborni</name>
    <dbReference type="NCBI Taxonomy" id="65129"/>
    <lineage>
        <taxon>Eukaryota</taxon>
        <taxon>Sar</taxon>
        <taxon>Alveolata</taxon>
        <taxon>Ciliophora</taxon>
        <taxon>Intramacronucleata</taxon>
        <taxon>Oligohymenophorea</taxon>
        <taxon>Peniculida</taxon>
        <taxon>Parameciidae</taxon>
        <taxon>Paramecium</taxon>
    </lineage>
</organism>
<dbReference type="EMBL" id="CAJJDN010000059">
    <property type="protein sequence ID" value="CAD8092595.1"/>
    <property type="molecule type" value="Genomic_DNA"/>
</dbReference>
<feature type="coiled-coil region" evidence="1">
    <location>
        <begin position="385"/>
        <end position="475"/>
    </location>
</feature>
<dbReference type="OrthoDB" id="300507at2759"/>
<keyword evidence="1" id="KW-0175">Coiled coil</keyword>
<protein>
    <submittedName>
        <fullName evidence="2">Uncharacterized protein</fullName>
    </submittedName>
</protein>
<proteinExistence type="predicted"/>
<dbReference type="AlphaFoldDB" id="A0A8S1NTB1"/>
<name>A0A8S1NTB1_9CILI</name>